<protein>
    <recommendedName>
        <fullName evidence="4">GH16 domain-containing protein</fullName>
    </recommendedName>
</protein>
<dbReference type="EMBL" id="JABFOR010000024">
    <property type="protein sequence ID" value="NOJ72318.1"/>
    <property type="molecule type" value="Genomic_DNA"/>
</dbReference>
<feature type="signal peptide" evidence="1">
    <location>
        <begin position="1"/>
        <end position="20"/>
    </location>
</feature>
<feature type="chain" id="PRO_5042878076" description="GH16 domain-containing protein" evidence="1">
    <location>
        <begin position="21"/>
        <end position="310"/>
    </location>
</feature>
<evidence type="ECO:0000256" key="1">
    <source>
        <dbReference type="SAM" id="SignalP"/>
    </source>
</evidence>
<dbReference type="AlphaFoldDB" id="A0AAP6ZYJ7"/>
<proteinExistence type="predicted"/>
<dbReference type="RefSeq" id="WP_163977513.1">
    <property type="nucleotide sequence ID" value="NZ_JABFOR010000024.1"/>
</dbReference>
<sequence>MKKRETFFLLLLPFFLLLNACTDQPRDQLPFAKNSEGYALGLYEGDSIEPKRTFHIQSDTFTKNIELDNMTSQDEKFLLLVLDHDRQIEFAVNGEFYSNYKFSLSSKQSKNIEVELKHLTKGFHSIRYIIIKSPDKEIIQKDQVVEAEQQSQMMNIRVNILQGISTIPSPPSFNVPIDVETRPKGRVHGPFIQTLTNDYRIWLYEKTDSNVLNYRLLYGNQEQFPIDGYVITLLNWKQIPIADDRWSIYDRLEPGMERKVNGNIKIPENRKYSFVAFWLPNPYDDLPDSNPYTNFPFSSLRLNIEKITEK</sequence>
<keyword evidence="1" id="KW-0732">Signal</keyword>
<evidence type="ECO:0008006" key="4">
    <source>
        <dbReference type="Google" id="ProtNLM"/>
    </source>
</evidence>
<name>A0AAP6ZYJ7_PAEAL</name>
<evidence type="ECO:0000313" key="2">
    <source>
        <dbReference type="EMBL" id="NOJ72318.1"/>
    </source>
</evidence>
<comment type="caution">
    <text evidence="2">The sequence shown here is derived from an EMBL/GenBank/DDBJ whole genome shotgun (WGS) entry which is preliminary data.</text>
</comment>
<reference evidence="2 3" key="1">
    <citation type="submission" date="2020-05" db="EMBL/GenBank/DDBJ databases">
        <title>Whole genome sequencing and identification of novel metabolites from Paenibacillus alvei strain JR949.</title>
        <authorList>
            <person name="Rajendhran J."/>
            <person name="Sree Pranav P."/>
            <person name="Mahalakshmi B."/>
            <person name="Karthikeyan R."/>
        </authorList>
    </citation>
    <scope>NUCLEOTIDE SEQUENCE [LARGE SCALE GENOMIC DNA]</scope>
    <source>
        <strain evidence="2 3">JR949</strain>
    </source>
</reference>
<dbReference type="Proteomes" id="UP000552038">
    <property type="component" value="Unassembled WGS sequence"/>
</dbReference>
<evidence type="ECO:0000313" key="3">
    <source>
        <dbReference type="Proteomes" id="UP000552038"/>
    </source>
</evidence>
<gene>
    <name evidence="2" type="ORF">HMI46_17370</name>
</gene>
<accession>A0AAP6ZYJ7</accession>
<organism evidence="2 3">
    <name type="scientific">Paenibacillus alvei</name>
    <name type="common">Bacillus alvei</name>
    <dbReference type="NCBI Taxonomy" id="44250"/>
    <lineage>
        <taxon>Bacteria</taxon>
        <taxon>Bacillati</taxon>
        <taxon>Bacillota</taxon>
        <taxon>Bacilli</taxon>
        <taxon>Bacillales</taxon>
        <taxon>Paenibacillaceae</taxon>
        <taxon>Paenibacillus</taxon>
    </lineage>
</organism>